<feature type="transmembrane region" description="Helical" evidence="2">
    <location>
        <begin position="73"/>
        <end position="91"/>
    </location>
</feature>
<keyword evidence="4" id="KW-1185">Reference proteome</keyword>
<evidence type="ECO:0000313" key="3">
    <source>
        <dbReference type="EMBL" id="NME70094.1"/>
    </source>
</evidence>
<keyword evidence="2" id="KW-0812">Transmembrane</keyword>
<evidence type="ECO:0000256" key="2">
    <source>
        <dbReference type="SAM" id="Phobius"/>
    </source>
</evidence>
<accession>A0A7X9XAY6</accession>
<protein>
    <submittedName>
        <fullName evidence="3">Uncharacterized protein</fullName>
    </submittedName>
</protein>
<dbReference type="AlphaFoldDB" id="A0A7X9XAY6"/>
<dbReference type="RefSeq" id="WP_169658338.1">
    <property type="nucleotide sequence ID" value="NZ_JABANE010000055.1"/>
</dbReference>
<gene>
    <name evidence="3" type="ORF">HHU12_19120</name>
</gene>
<organism evidence="3 4">
    <name type="scientific">Flammeovirga aprica JL-4</name>
    <dbReference type="NCBI Taxonomy" id="694437"/>
    <lineage>
        <taxon>Bacteria</taxon>
        <taxon>Pseudomonadati</taxon>
        <taxon>Bacteroidota</taxon>
        <taxon>Cytophagia</taxon>
        <taxon>Cytophagales</taxon>
        <taxon>Flammeovirgaceae</taxon>
        <taxon>Flammeovirga</taxon>
    </lineage>
</organism>
<proteinExistence type="predicted"/>
<feature type="region of interest" description="Disordered" evidence="1">
    <location>
        <begin position="41"/>
        <end position="68"/>
    </location>
</feature>
<comment type="caution">
    <text evidence="3">The sequence shown here is derived from an EMBL/GenBank/DDBJ whole genome shotgun (WGS) entry which is preliminary data.</text>
</comment>
<evidence type="ECO:0000256" key="1">
    <source>
        <dbReference type="SAM" id="MobiDB-lite"/>
    </source>
</evidence>
<dbReference type="Proteomes" id="UP000576082">
    <property type="component" value="Unassembled WGS sequence"/>
</dbReference>
<dbReference type="EMBL" id="JABANE010000055">
    <property type="protein sequence ID" value="NME70094.1"/>
    <property type="molecule type" value="Genomic_DNA"/>
</dbReference>
<sequence length="92" mass="10931">MKRGAFFKLLQHRTFDFTPRYYDAEKEERDARIKALYEKYGQSEEKSEESAEGVRRSISFSRERSRSTERKPIIIRAAVMVGIFVLLYALFK</sequence>
<reference evidence="3 4" key="1">
    <citation type="submission" date="2020-04" db="EMBL/GenBank/DDBJ databases">
        <title>Flammeovirga sp. SR4, a novel species isolated from seawater.</title>
        <authorList>
            <person name="Wang X."/>
        </authorList>
    </citation>
    <scope>NUCLEOTIDE SEQUENCE [LARGE SCALE GENOMIC DNA]</scope>
    <source>
        <strain evidence="3 4">ATCC 23126</strain>
    </source>
</reference>
<name>A0A7X9XAY6_9BACT</name>
<evidence type="ECO:0000313" key="4">
    <source>
        <dbReference type="Proteomes" id="UP000576082"/>
    </source>
</evidence>
<keyword evidence="2" id="KW-0472">Membrane</keyword>
<keyword evidence="2" id="KW-1133">Transmembrane helix</keyword>